<evidence type="ECO:0000313" key="5">
    <source>
        <dbReference type="Proteomes" id="UP000030672"/>
    </source>
</evidence>
<evidence type="ECO:0000259" key="3">
    <source>
        <dbReference type="Pfam" id="PF16884"/>
    </source>
</evidence>
<feature type="domain" description="Oxidoreductase N-terminal" evidence="3">
    <location>
        <begin position="8"/>
        <end position="113"/>
    </location>
</feature>
<evidence type="ECO:0000256" key="1">
    <source>
        <dbReference type="ARBA" id="ARBA00023002"/>
    </source>
</evidence>
<protein>
    <submittedName>
        <fullName evidence="4">NAD(P)-binding protein</fullName>
    </submittedName>
</protein>
<dbReference type="SUPFAM" id="SSF51735">
    <property type="entry name" value="NAD(P)-binding Rossmann-fold domains"/>
    <property type="match status" value="1"/>
</dbReference>
<dbReference type="InterPro" id="IPR036291">
    <property type="entry name" value="NAD(P)-bd_dom_sf"/>
</dbReference>
<dbReference type="GO" id="GO:0016628">
    <property type="term" value="F:oxidoreductase activity, acting on the CH-CH group of donors, NAD or NADP as acceptor"/>
    <property type="evidence" value="ECO:0007669"/>
    <property type="project" value="InterPro"/>
</dbReference>
<dbReference type="SUPFAM" id="SSF50129">
    <property type="entry name" value="GroES-like"/>
    <property type="match status" value="1"/>
</dbReference>
<feature type="domain" description="Alcohol dehydrogenase-like C-terminal" evidence="2">
    <location>
        <begin position="169"/>
        <end position="300"/>
    </location>
</feature>
<dbReference type="Proteomes" id="UP000030672">
    <property type="component" value="Unassembled WGS sequence"/>
</dbReference>
<dbReference type="InterPro" id="IPR045010">
    <property type="entry name" value="MDR_fam"/>
</dbReference>
<name>A0A074WGR6_AURM1</name>
<organism evidence="4 5">
    <name type="scientific">Aureobasidium melanogenum (strain CBS 110374)</name>
    <name type="common">Aureobasidium pullulans var. melanogenum</name>
    <dbReference type="NCBI Taxonomy" id="1043003"/>
    <lineage>
        <taxon>Eukaryota</taxon>
        <taxon>Fungi</taxon>
        <taxon>Dikarya</taxon>
        <taxon>Ascomycota</taxon>
        <taxon>Pezizomycotina</taxon>
        <taxon>Dothideomycetes</taxon>
        <taxon>Dothideomycetidae</taxon>
        <taxon>Dothideales</taxon>
        <taxon>Saccotheciaceae</taxon>
        <taxon>Aureobasidium</taxon>
    </lineage>
</organism>
<dbReference type="EMBL" id="KL584837">
    <property type="protein sequence ID" value="KEQ61626.1"/>
    <property type="molecule type" value="Genomic_DNA"/>
</dbReference>
<accession>A0A074WGR6</accession>
<dbReference type="InterPro" id="IPR013149">
    <property type="entry name" value="ADH-like_C"/>
</dbReference>
<dbReference type="CDD" id="cd05288">
    <property type="entry name" value="PGDH"/>
    <property type="match status" value="1"/>
</dbReference>
<dbReference type="Gene3D" id="3.90.180.10">
    <property type="entry name" value="Medium-chain alcohol dehydrogenases, catalytic domain"/>
    <property type="match status" value="1"/>
</dbReference>
<dbReference type="Pfam" id="PF00107">
    <property type="entry name" value="ADH_zinc_N"/>
    <property type="match status" value="1"/>
</dbReference>
<dbReference type="FunFam" id="3.40.50.720:FF:000121">
    <property type="entry name" value="Prostaglandin reductase 2"/>
    <property type="match status" value="1"/>
</dbReference>
<dbReference type="STRING" id="1043003.A0A074WGR6"/>
<reference evidence="4 5" key="1">
    <citation type="journal article" date="2014" name="BMC Genomics">
        <title>Genome sequencing of four Aureobasidium pullulans varieties: biotechnological potential, stress tolerance, and description of new species.</title>
        <authorList>
            <person name="Gostin Ar C."/>
            <person name="Ohm R.A."/>
            <person name="Kogej T."/>
            <person name="Sonjak S."/>
            <person name="Turk M."/>
            <person name="Zajc J."/>
            <person name="Zalar P."/>
            <person name="Grube M."/>
            <person name="Sun H."/>
            <person name="Han J."/>
            <person name="Sharma A."/>
            <person name="Chiniquy J."/>
            <person name="Ngan C.Y."/>
            <person name="Lipzen A."/>
            <person name="Barry K."/>
            <person name="Grigoriev I.V."/>
            <person name="Gunde-Cimerman N."/>
        </authorList>
    </citation>
    <scope>NUCLEOTIDE SEQUENCE [LARGE SCALE GENOMIC DNA]</scope>
    <source>
        <strain evidence="4 5">CBS 110374</strain>
    </source>
</reference>
<dbReference type="Pfam" id="PF16884">
    <property type="entry name" value="ADH_N_2"/>
    <property type="match status" value="1"/>
</dbReference>
<dbReference type="InterPro" id="IPR041694">
    <property type="entry name" value="ADH_N_2"/>
</dbReference>
<dbReference type="PANTHER" id="PTHR43205">
    <property type="entry name" value="PROSTAGLANDIN REDUCTASE"/>
    <property type="match status" value="1"/>
</dbReference>
<dbReference type="AlphaFoldDB" id="A0A074WGR6"/>
<evidence type="ECO:0000313" key="4">
    <source>
        <dbReference type="EMBL" id="KEQ61626.1"/>
    </source>
</evidence>
<dbReference type="PANTHER" id="PTHR43205:SF19">
    <property type="entry name" value="ENOYL REDUCTASE (ER) DOMAIN-CONTAINING PROTEIN"/>
    <property type="match status" value="1"/>
</dbReference>
<evidence type="ECO:0000259" key="2">
    <source>
        <dbReference type="Pfam" id="PF00107"/>
    </source>
</evidence>
<dbReference type="GeneID" id="63921680"/>
<sequence length="348" mass="37916">MSAPKSSRAWILSNPPTDMPDDSTFKLVEQDLNELKDGEVLVKTTYLSNDPAQRGWIQKGVIAERMYFPPVELNAPMSSFGIATVIESKAADFPKGSLVNCLTNWREYAVIDTTLGAPYVSKVEAIPGIKETHFLGALGLTGVTAYHGLENVNTTKDDVVVVSGAAGATGSMVVQIAKKIIGCKRVIGIAGTADKCKWVESLGADVCINYKDADFKEQLIKHTEGYVDVYFDNVGGEILDLMFTRVKRFGRISVCGSISEYNDSNPRGFKNWFEVIANRLTIKGLIVLDAGARWPEMIKELCDAAVSGKIQVGDANETIVPTAFEDIPKTWLRLFSGANTGKLVTHIV</sequence>
<dbReference type="Gene3D" id="3.40.50.720">
    <property type="entry name" value="NAD(P)-binding Rossmann-like Domain"/>
    <property type="match status" value="1"/>
</dbReference>
<keyword evidence="5" id="KW-1185">Reference proteome</keyword>
<keyword evidence="1" id="KW-0560">Oxidoreductase</keyword>
<proteinExistence type="predicted"/>
<dbReference type="InterPro" id="IPR011032">
    <property type="entry name" value="GroES-like_sf"/>
</dbReference>
<dbReference type="RefSeq" id="XP_040878649.1">
    <property type="nucleotide sequence ID" value="XM_041028307.1"/>
</dbReference>
<dbReference type="HOGENOM" id="CLU_026673_29_2_1"/>
<gene>
    <name evidence="4" type="ORF">M437DRAFT_85583</name>
</gene>